<reference evidence="3 4" key="1">
    <citation type="journal article" date="2015" name="Int. J. Syst. Evol. Microbiol.">
        <title>Carboxylicivirga linearis sp. nov., isolated from a sea cucumber culture pond.</title>
        <authorList>
            <person name="Wang F.Q."/>
            <person name="Zhou Y.X."/>
            <person name="Lin X.Z."/>
            <person name="Chen G.J."/>
            <person name="Du Z.J."/>
        </authorList>
    </citation>
    <scope>NUCLEOTIDE SEQUENCE [LARGE SCALE GENOMIC DNA]</scope>
    <source>
        <strain evidence="3 4">FB218</strain>
    </source>
</reference>
<dbReference type="Proteomes" id="UP000708576">
    <property type="component" value="Unassembled WGS sequence"/>
</dbReference>
<dbReference type="CDD" id="cd03801">
    <property type="entry name" value="GT4_PimA-like"/>
    <property type="match status" value="1"/>
</dbReference>
<dbReference type="SUPFAM" id="SSF53756">
    <property type="entry name" value="UDP-Glycosyltransferase/glycogen phosphorylase"/>
    <property type="match status" value="1"/>
</dbReference>
<proteinExistence type="predicted"/>
<dbReference type="Pfam" id="PF00534">
    <property type="entry name" value="Glycos_transf_1"/>
    <property type="match status" value="1"/>
</dbReference>
<dbReference type="EMBL" id="JAGUCO010000008">
    <property type="protein sequence ID" value="MBS2099070.1"/>
    <property type="molecule type" value="Genomic_DNA"/>
</dbReference>
<dbReference type="Gene3D" id="3.40.50.2000">
    <property type="entry name" value="Glycogen Phosphorylase B"/>
    <property type="match status" value="1"/>
</dbReference>
<evidence type="ECO:0000313" key="3">
    <source>
        <dbReference type="EMBL" id="MBS2099070.1"/>
    </source>
</evidence>
<accession>A0ABS5JVZ1</accession>
<name>A0ABS5JVZ1_9BACT</name>
<evidence type="ECO:0000259" key="2">
    <source>
        <dbReference type="Pfam" id="PF00534"/>
    </source>
</evidence>
<evidence type="ECO:0000256" key="1">
    <source>
        <dbReference type="ARBA" id="ARBA00022679"/>
    </source>
</evidence>
<protein>
    <submittedName>
        <fullName evidence="3">Glycosyltransferase family 4 protein</fullName>
    </submittedName>
</protein>
<dbReference type="PANTHER" id="PTHR46401">
    <property type="entry name" value="GLYCOSYLTRANSFERASE WBBK-RELATED"/>
    <property type="match status" value="1"/>
</dbReference>
<dbReference type="PANTHER" id="PTHR46401:SF2">
    <property type="entry name" value="GLYCOSYLTRANSFERASE WBBK-RELATED"/>
    <property type="match status" value="1"/>
</dbReference>
<gene>
    <name evidence="3" type="ORF">KEM10_12330</name>
</gene>
<feature type="domain" description="Glycosyl transferase family 1" evidence="2">
    <location>
        <begin position="195"/>
        <end position="343"/>
    </location>
</feature>
<dbReference type="RefSeq" id="WP_212216315.1">
    <property type="nucleotide sequence ID" value="NZ_JAGUCO010000008.1"/>
</dbReference>
<evidence type="ECO:0000313" key="4">
    <source>
        <dbReference type="Proteomes" id="UP000708576"/>
    </source>
</evidence>
<organism evidence="3 4">
    <name type="scientific">Carboxylicivirga linearis</name>
    <dbReference type="NCBI Taxonomy" id="1628157"/>
    <lineage>
        <taxon>Bacteria</taxon>
        <taxon>Pseudomonadati</taxon>
        <taxon>Bacteroidota</taxon>
        <taxon>Bacteroidia</taxon>
        <taxon>Marinilabiliales</taxon>
        <taxon>Marinilabiliaceae</taxon>
        <taxon>Carboxylicivirga</taxon>
    </lineage>
</organism>
<sequence length="374" mass="42619">MKLVIISHTEHYINDVGRIVGWGSTVNEINHLLDVFEEVIHCAPFYKNIIAPDSSMAYQNEDRIRYIPLKPYGGDRWFKKFSVLTTAPYNLLKVWLTLKKADVFQFRAPTGMGLYMIPFLRLCAGKKGWFKYAGNWKQPNAPLGYRVQKYFLTHFSKHKVTINGAWHDQPSHCLSFENPCLEEADIKAGQEALKTKSFDEKLDFIFVGRLEMAKGVGRILEAFGSIESDRIGVVHMIGDGEERTKFESEADKLPYDFNFYGFMSRDKIFELLQKAHVFLLPSDSEGFPKVLAEAINFGCLPIVSKISCLPDYVKNEESGFLVDLKVANALSGSINKVLSLNGNELLRIASLAQSQSDRFTFHYYNQRIINEAVK</sequence>
<keyword evidence="1" id="KW-0808">Transferase</keyword>
<comment type="caution">
    <text evidence="3">The sequence shown here is derived from an EMBL/GenBank/DDBJ whole genome shotgun (WGS) entry which is preliminary data.</text>
</comment>
<dbReference type="InterPro" id="IPR001296">
    <property type="entry name" value="Glyco_trans_1"/>
</dbReference>
<keyword evidence="4" id="KW-1185">Reference proteome</keyword>